<comment type="caution">
    <text evidence="2">The sequence shown here is derived from an EMBL/GenBank/DDBJ whole genome shotgun (WGS) entry which is preliminary data.</text>
</comment>
<reference evidence="2 3" key="1">
    <citation type="submission" date="2024-04" db="EMBL/GenBank/DDBJ databases">
        <title>Phyllosticta paracitricarpa is synonymous to the EU quarantine fungus P. citricarpa based on phylogenomic analyses.</title>
        <authorList>
            <consortium name="Lawrence Berkeley National Laboratory"/>
            <person name="Van Ingen-Buijs V.A."/>
            <person name="Van Westerhoven A.C."/>
            <person name="Haridas S."/>
            <person name="Skiadas P."/>
            <person name="Martin F."/>
            <person name="Groenewald J.Z."/>
            <person name="Crous P.W."/>
            <person name="Seidl M.F."/>
        </authorList>
    </citation>
    <scope>NUCLEOTIDE SEQUENCE [LARGE SCALE GENOMIC DNA]</scope>
    <source>
        <strain evidence="2 3">CBS 123374</strain>
    </source>
</reference>
<protein>
    <recommendedName>
        <fullName evidence="4">Secreted protein</fullName>
    </recommendedName>
</protein>
<feature type="signal peptide" evidence="1">
    <location>
        <begin position="1"/>
        <end position="17"/>
    </location>
</feature>
<evidence type="ECO:0000313" key="2">
    <source>
        <dbReference type="EMBL" id="KAK8224520.1"/>
    </source>
</evidence>
<proteinExistence type="predicted"/>
<evidence type="ECO:0000313" key="3">
    <source>
        <dbReference type="Proteomes" id="UP001492380"/>
    </source>
</evidence>
<dbReference type="EMBL" id="JBBWRZ010000012">
    <property type="protein sequence ID" value="KAK8224520.1"/>
    <property type="molecule type" value="Genomic_DNA"/>
</dbReference>
<feature type="chain" id="PRO_5045987466" description="Secreted protein" evidence="1">
    <location>
        <begin position="18"/>
        <end position="75"/>
    </location>
</feature>
<gene>
    <name evidence="2" type="ORF">HDK90DRAFT_497256</name>
</gene>
<keyword evidence="1" id="KW-0732">Signal</keyword>
<name>A0ABR1YCP8_9PEZI</name>
<evidence type="ECO:0000256" key="1">
    <source>
        <dbReference type="SAM" id="SignalP"/>
    </source>
</evidence>
<sequence length="75" mass="8209">MACELLLLALAFTPGQAVDLLDLLDSLASVVHPLHGRLLLCVARGDLRRRFFTFLGSGVAQGVLMYFIQQHPSQS</sequence>
<dbReference type="Proteomes" id="UP001492380">
    <property type="component" value="Unassembled WGS sequence"/>
</dbReference>
<organism evidence="2 3">
    <name type="scientific">Phyllosticta capitalensis</name>
    <dbReference type="NCBI Taxonomy" id="121624"/>
    <lineage>
        <taxon>Eukaryota</taxon>
        <taxon>Fungi</taxon>
        <taxon>Dikarya</taxon>
        <taxon>Ascomycota</taxon>
        <taxon>Pezizomycotina</taxon>
        <taxon>Dothideomycetes</taxon>
        <taxon>Dothideomycetes incertae sedis</taxon>
        <taxon>Botryosphaeriales</taxon>
        <taxon>Phyllostictaceae</taxon>
        <taxon>Phyllosticta</taxon>
    </lineage>
</organism>
<accession>A0ABR1YCP8</accession>
<evidence type="ECO:0008006" key="4">
    <source>
        <dbReference type="Google" id="ProtNLM"/>
    </source>
</evidence>
<keyword evidence="3" id="KW-1185">Reference proteome</keyword>